<dbReference type="SUPFAM" id="SSF161098">
    <property type="entry name" value="MetI-like"/>
    <property type="match status" value="1"/>
</dbReference>
<evidence type="ECO:0000256" key="6">
    <source>
        <dbReference type="ARBA" id="ARBA00023136"/>
    </source>
</evidence>
<comment type="caution">
    <text evidence="10">The sequence shown here is derived from an EMBL/GenBank/DDBJ whole genome shotgun (WGS) entry which is preliminary data.</text>
</comment>
<dbReference type="Pfam" id="PF00528">
    <property type="entry name" value="BPD_transp_1"/>
    <property type="match status" value="1"/>
</dbReference>
<gene>
    <name evidence="10" type="ORF">FB463_000058</name>
</gene>
<dbReference type="GO" id="GO:0055085">
    <property type="term" value="P:transmembrane transport"/>
    <property type="evidence" value="ECO:0007669"/>
    <property type="project" value="InterPro"/>
</dbReference>
<dbReference type="Proteomes" id="UP000522688">
    <property type="component" value="Unassembled WGS sequence"/>
</dbReference>
<dbReference type="CDD" id="cd06261">
    <property type="entry name" value="TM_PBP2"/>
    <property type="match status" value="1"/>
</dbReference>
<feature type="transmembrane region" description="Helical" evidence="7">
    <location>
        <begin position="288"/>
        <end position="308"/>
    </location>
</feature>
<organism evidence="10 11">
    <name type="scientific">Frigoribacterium faeni</name>
    <dbReference type="NCBI Taxonomy" id="145483"/>
    <lineage>
        <taxon>Bacteria</taxon>
        <taxon>Bacillati</taxon>
        <taxon>Actinomycetota</taxon>
        <taxon>Actinomycetes</taxon>
        <taxon>Micrococcales</taxon>
        <taxon>Microbacteriaceae</taxon>
        <taxon>Frigoribacterium</taxon>
    </lineage>
</organism>
<evidence type="ECO:0000256" key="4">
    <source>
        <dbReference type="ARBA" id="ARBA00022692"/>
    </source>
</evidence>
<evidence type="ECO:0000256" key="5">
    <source>
        <dbReference type="ARBA" id="ARBA00022989"/>
    </source>
</evidence>
<keyword evidence="2 7" id="KW-0813">Transport</keyword>
<dbReference type="GO" id="GO:0005886">
    <property type="term" value="C:plasma membrane"/>
    <property type="evidence" value="ECO:0007669"/>
    <property type="project" value="UniProtKB-SubCell"/>
</dbReference>
<feature type="transmembrane region" description="Helical" evidence="7">
    <location>
        <begin position="133"/>
        <end position="157"/>
    </location>
</feature>
<dbReference type="PANTHER" id="PTHR43005:SF2">
    <property type="entry name" value="INTEGRAL MEMBRANE SUGAR TRANSPORT PROTEIN"/>
    <property type="match status" value="1"/>
</dbReference>
<proteinExistence type="inferred from homology"/>
<keyword evidence="10" id="KW-0762">Sugar transport</keyword>
<evidence type="ECO:0000256" key="7">
    <source>
        <dbReference type="RuleBase" id="RU363032"/>
    </source>
</evidence>
<comment type="similarity">
    <text evidence="7">Belongs to the binding-protein-dependent transport system permease family.</text>
</comment>
<dbReference type="RefSeq" id="WP_182501072.1">
    <property type="nucleotide sequence ID" value="NZ_BAAAHR010000007.1"/>
</dbReference>
<keyword evidence="6 7" id="KW-0472">Membrane</keyword>
<feature type="domain" description="ABC transmembrane type-1" evidence="9">
    <location>
        <begin position="99"/>
        <end position="309"/>
    </location>
</feature>
<evidence type="ECO:0000256" key="1">
    <source>
        <dbReference type="ARBA" id="ARBA00004651"/>
    </source>
</evidence>
<keyword evidence="5 7" id="KW-1133">Transmembrane helix</keyword>
<feature type="transmembrane region" description="Helical" evidence="7">
    <location>
        <begin position="242"/>
        <end position="264"/>
    </location>
</feature>
<keyword evidence="4 7" id="KW-0812">Transmembrane</keyword>
<protein>
    <submittedName>
        <fullName evidence="10">Multiple sugar transport system permease protein</fullName>
    </submittedName>
</protein>
<feature type="transmembrane region" description="Helical" evidence="7">
    <location>
        <begin position="96"/>
        <end position="121"/>
    </location>
</feature>
<comment type="subcellular location">
    <subcellularLocation>
        <location evidence="1 7">Cell membrane</location>
        <topology evidence="1 7">Multi-pass membrane protein</topology>
    </subcellularLocation>
</comment>
<dbReference type="PANTHER" id="PTHR43005">
    <property type="entry name" value="BLR7065 PROTEIN"/>
    <property type="match status" value="1"/>
</dbReference>
<dbReference type="AlphaFoldDB" id="A0A7W3JFI3"/>
<evidence type="ECO:0000256" key="8">
    <source>
        <dbReference type="SAM" id="MobiDB-lite"/>
    </source>
</evidence>
<reference evidence="10 11" key="1">
    <citation type="submission" date="2020-07" db="EMBL/GenBank/DDBJ databases">
        <title>Sequencing the genomes of 1000 actinobacteria strains.</title>
        <authorList>
            <person name="Klenk H.-P."/>
        </authorList>
    </citation>
    <scope>NUCLEOTIDE SEQUENCE [LARGE SCALE GENOMIC DNA]</scope>
    <source>
        <strain evidence="10 11">DSM 10309</strain>
    </source>
</reference>
<feature type="region of interest" description="Disordered" evidence="8">
    <location>
        <begin position="1"/>
        <end position="33"/>
    </location>
</feature>
<keyword evidence="3" id="KW-1003">Cell membrane</keyword>
<dbReference type="EMBL" id="JACGWW010000001">
    <property type="protein sequence ID" value="MBA8811834.1"/>
    <property type="molecule type" value="Genomic_DNA"/>
</dbReference>
<feature type="transmembrane region" description="Helical" evidence="7">
    <location>
        <begin position="43"/>
        <end position="67"/>
    </location>
</feature>
<dbReference type="PROSITE" id="PS50928">
    <property type="entry name" value="ABC_TM1"/>
    <property type="match status" value="1"/>
</dbReference>
<evidence type="ECO:0000256" key="2">
    <source>
        <dbReference type="ARBA" id="ARBA00022448"/>
    </source>
</evidence>
<evidence type="ECO:0000259" key="9">
    <source>
        <dbReference type="PROSITE" id="PS50928"/>
    </source>
</evidence>
<dbReference type="InterPro" id="IPR000515">
    <property type="entry name" value="MetI-like"/>
</dbReference>
<evidence type="ECO:0000256" key="3">
    <source>
        <dbReference type="ARBA" id="ARBA00022475"/>
    </source>
</evidence>
<dbReference type="Gene3D" id="1.10.3720.10">
    <property type="entry name" value="MetI-like"/>
    <property type="match status" value="1"/>
</dbReference>
<accession>A0A7W3JFI3</accession>
<evidence type="ECO:0000313" key="11">
    <source>
        <dbReference type="Proteomes" id="UP000522688"/>
    </source>
</evidence>
<sequence>MTQLASPPEVAATVTDDGRRRGTRPGAGPAGRVGRRGLRVTPWLFLVVPLAFLIVLTYVPVANLLWYSVTDWDGLSPVKEFVGLENFVEIVTRPEIFQVFFVSLFYLAGAIAQLVLALYFATLLSFRTRFSNLFKGIIFFPYLINGVAIGLVFLYFFRPGGTLDALAALVGVQDTPQWLGDPDVVNTSLAATSVWRYMGLNFVLFLGAIQSVPSEQYEAADLDGATSWHKFIYIIVPSIRRILGLSFILAIAGALSAFEMPYIMTGGANGSETFVIQTVDTAFRFSKVGLASAMAVVLLVIVLAITAVQRLLFPDEKKEDAS</sequence>
<dbReference type="InterPro" id="IPR035906">
    <property type="entry name" value="MetI-like_sf"/>
</dbReference>
<evidence type="ECO:0000313" key="10">
    <source>
        <dbReference type="EMBL" id="MBA8811834.1"/>
    </source>
</evidence>
<name>A0A7W3JFI3_9MICO</name>